<evidence type="ECO:0000313" key="2">
    <source>
        <dbReference type="Proteomes" id="UP001164929"/>
    </source>
</evidence>
<evidence type="ECO:0000313" key="1">
    <source>
        <dbReference type="EMBL" id="KAJ6979775.1"/>
    </source>
</evidence>
<sequence length="25" mass="2992">MCSQFFLSKTMDTHYCPREASFNTF</sequence>
<proteinExistence type="predicted"/>
<dbReference type="AlphaFoldDB" id="A0AAD6Q6M1"/>
<gene>
    <name evidence="1" type="ORF">NC653_027810</name>
</gene>
<name>A0AAD6Q6M1_9ROSI</name>
<dbReference type="Proteomes" id="UP001164929">
    <property type="component" value="Chromosome 11"/>
</dbReference>
<dbReference type="EMBL" id="JAQIZT010000011">
    <property type="protein sequence ID" value="KAJ6979775.1"/>
    <property type="molecule type" value="Genomic_DNA"/>
</dbReference>
<organism evidence="1 2">
    <name type="scientific">Populus alba x Populus x berolinensis</name>
    <dbReference type="NCBI Taxonomy" id="444605"/>
    <lineage>
        <taxon>Eukaryota</taxon>
        <taxon>Viridiplantae</taxon>
        <taxon>Streptophyta</taxon>
        <taxon>Embryophyta</taxon>
        <taxon>Tracheophyta</taxon>
        <taxon>Spermatophyta</taxon>
        <taxon>Magnoliopsida</taxon>
        <taxon>eudicotyledons</taxon>
        <taxon>Gunneridae</taxon>
        <taxon>Pentapetalae</taxon>
        <taxon>rosids</taxon>
        <taxon>fabids</taxon>
        <taxon>Malpighiales</taxon>
        <taxon>Salicaceae</taxon>
        <taxon>Saliceae</taxon>
        <taxon>Populus</taxon>
    </lineage>
</organism>
<accession>A0AAD6Q6M1</accession>
<keyword evidence="2" id="KW-1185">Reference proteome</keyword>
<comment type="caution">
    <text evidence="1">The sequence shown here is derived from an EMBL/GenBank/DDBJ whole genome shotgun (WGS) entry which is preliminary data.</text>
</comment>
<protein>
    <submittedName>
        <fullName evidence="1">Uncharacterized protein</fullName>
    </submittedName>
</protein>
<reference evidence="1" key="1">
    <citation type="journal article" date="2023" name="Mol. Ecol. Resour.">
        <title>Chromosome-level genome assembly of a triploid poplar Populus alba 'Berolinensis'.</title>
        <authorList>
            <person name="Chen S."/>
            <person name="Yu Y."/>
            <person name="Wang X."/>
            <person name="Wang S."/>
            <person name="Zhang T."/>
            <person name="Zhou Y."/>
            <person name="He R."/>
            <person name="Meng N."/>
            <person name="Wang Y."/>
            <person name="Liu W."/>
            <person name="Liu Z."/>
            <person name="Liu J."/>
            <person name="Guo Q."/>
            <person name="Huang H."/>
            <person name="Sederoff R.R."/>
            <person name="Wang G."/>
            <person name="Qu G."/>
            <person name="Chen S."/>
        </authorList>
    </citation>
    <scope>NUCLEOTIDE SEQUENCE</scope>
    <source>
        <strain evidence="1">SC-2020</strain>
    </source>
</reference>